<feature type="transmembrane region" description="Helical" evidence="1">
    <location>
        <begin position="27"/>
        <end position="56"/>
    </location>
</feature>
<feature type="signal peptide" evidence="2">
    <location>
        <begin position="1"/>
        <end position="20"/>
    </location>
</feature>
<keyword evidence="1" id="KW-0472">Membrane</keyword>
<comment type="caution">
    <text evidence="3">The sequence shown here is derived from an EMBL/GenBank/DDBJ whole genome shotgun (WGS) entry which is preliminary data.</text>
</comment>
<name>A0AAN7BF55_9PEZI</name>
<organism evidence="3 4">
    <name type="scientific">Podospora fimiseda</name>
    <dbReference type="NCBI Taxonomy" id="252190"/>
    <lineage>
        <taxon>Eukaryota</taxon>
        <taxon>Fungi</taxon>
        <taxon>Dikarya</taxon>
        <taxon>Ascomycota</taxon>
        <taxon>Pezizomycotina</taxon>
        <taxon>Sordariomycetes</taxon>
        <taxon>Sordariomycetidae</taxon>
        <taxon>Sordariales</taxon>
        <taxon>Podosporaceae</taxon>
        <taxon>Podospora</taxon>
    </lineage>
</organism>
<sequence length="75" mass="8639">MILWWCFLWCFGFFCPCQEPADAMADLIQIFVCLPSFTWALIFQILLVGLVSLIAYRRFFHHLKDIPGPALASVS</sequence>
<evidence type="ECO:0000256" key="1">
    <source>
        <dbReference type="SAM" id="Phobius"/>
    </source>
</evidence>
<dbReference type="EMBL" id="MU865517">
    <property type="protein sequence ID" value="KAK4221768.1"/>
    <property type="molecule type" value="Genomic_DNA"/>
</dbReference>
<keyword evidence="4" id="KW-1185">Reference proteome</keyword>
<proteinExistence type="predicted"/>
<reference evidence="3" key="1">
    <citation type="journal article" date="2023" name="Mol. Phylogenet. Evol.">
        <title>Genome-scale phylogeny and comparative genomics of the fungal order Sordariales.</title>
        <authorList>
            <person name="Hensen N."/>
            <person name="Bonometti L."/>
            <person name="Westerberg I."/>
            <person name="Brannstrom I.O."/>
            <person name="Guillou S."/>
            <person name="Cros-Aarteil S."/>
            <person name="Calhoun S."/>
            <person name="Haridas S."/>
            <person name="Kuo A."/>
            <person name="Mondo S."/>
            <person name="Pangilinan J."/>
            <person name="Riley R."/>
            <person name="LaButti K."/>
            <person name="Andreopoulos B."/>
            <person name="Lipzen A."/>
            <person name="Chen C."/>
            <person name="Yan M."/>
            <person name="Daum C."/>
            <person name="Ng V."/>
            <person name="Clum A."/>
            <person name="Steindorff A."/>
            <person name="Ohm R.A."/>
            <person name="Martin F."/>
            <person name="Silar P."/>
            <person name="Natvig D.O."/>
            <person name="Lalanne C."/>
            <person name="Gautier V."/>
            <person name="Ament-Velasquez S.L."/>
            <person name="Kruys A."/>
            <person name="Hutchinson M.I."/>
            <person name="Powell A.J."/>
            <person name="Barry K."/>
            <person name="Miller A.N."/>
            <person name="Grigoriev I.V."/>
            <person name="Debuchy R."/>
            <person name="Gladieux P."/>
            <person name="Hiltunen Thoren M."/>
            <person name="Johannesson H."/>
        </authorList>
    </citation>
    <scope>NUCLEOTIDE SEQUENCE</scope>
    <source>
        <strain evidence="3">CBS 990.96</strain>
    </source>
</reference>
<keyword evidence="1" id="KW-0812">Transmembrane</keyword>
<keyword evidence="2" id="KW-0732">Signal</keyword>
<protein>
    <submittedName>
        <fullName evidence="3">Uncharacterized protein</fullName>
    </submittedName>
</protein>
<gene>
    <name evidence="3" type="ORF">QBC38DRAFT_117290</name>
</gene>
<evidence type="ECO:0000313" key="3">
    <source>
        <dbReference type="EMBL" id="KAK4221768.1"/>
    </source>
</evidence>
<dbReference type="AlphaFoldDB" id="A0AAN7BF55"/>
<accession>A0AAN7BF55</accession>
<evidence type="ECO:0000256" key="2">
    <source>
        <dbReference type="SAM" id="SignalP"/>
    </source>
</evidence>
<keyword evidence="1" id="KW-1133">Transmembrane helix</keyword>
<reference evidence="3" key="2">
    <citation type="submission" date="2023-05" db="EMBL/GenBank/DDBJ databases">
        <authorList>
            <consortium name="Lawrence Berkeley National Laboratory"/>
            <person name="Steindorff A."/>
            <person name="Hensen N."/>
            <person name="Bonometti L."/>
            <person name="Westerberg I."/>
            <person name="Brannstrom I.O."/>
            <person name="Guillou S."/>
            <person name="Cros-Aarteil S."/>
            <person name="Calhoun S."/>
            <person name="Haridas S."/>
            <person name="Kuo A."/>
            <person name="Mondo S."/>
            <person name="Pangilinan J."/>
            <person name="Riley R."/>
            <person name="Labutti K."/>
            <person name="Andreopoulos B."/>
            <person name="Lipzen A."/>
            <person name="Chen C."/>
            <person name="Yanf M."/>
            <person name="Daum C."/>
            <person name="Ng V."/>
            <person name="Clum A."/>
            <person name="Ohm R."/>
            <person name="Martin F."/>
            <person name="Silar P."/>
            <person name="Natvig D."/>
            <person name="Lalanne C."/>
            <person name="Gautier V."/>
            <person name="Ament-Velasquez S.L."/>
            <person name="Kruys A."/>
            <person name="Hutchinson M.I."/>
            <person name="Powell A.J."/>
            <person name="Barry K."/>
            <person name="Miller A.N."/>
            <person name="Grigoriev I.V."/>
            <person name="Debuchy R."/>
            <person name="Gladieux P."/>
            <person name="Thoren M.H."/>
            <person name="Johannesson H."/>
        </authorList>
    </citation>
    <scope>NUCLEOTIDE SEQUENCE</scope>
    <source>
        <strain evidence="3">CBS 990.96</strain>
    </source>
</reference>
<dbReference type="Proteomes" id="UP001301958">
    <property type="component" value="Unassembled WGS sequence"/>
</dbReference>
<evidence type="ECO:0000313" key="4">
    <source>
        <dbReference type="Proteomes" id="UP001301958"/>
    </source>
</evidence>
<feature type="chain" id="PRO_5042864098" evidence="2">
    <location>
        <begin position="21"/>
        <end position="75"/>
    </location>
</feature>